<dbReference type="GO" id="GO:0003724">
    <property type="term" value="F:RNA helicase activity"/>
    <property type="evidence" value="ECO:0007669"/>
    <property type="project" value="TreeGrafter"/>
</dbReference>
<dbReference type="AlphaFoldDB" id="A0A1H8ZSQ0"/>
<feature type="domain" description="Helicase C-terminal" evidence="7">
    <location>
        <begin position="217"/>
        <end position="384"/>
    </location>
</feature>
<dbReference type="GO" id="GO:0033592">
    <property type="term" value="F:RNA strand annealing activity"/>
    <property type="evidence" value="ECO:0007669"/>
    <property type="project" value="TreeGrafter"/>
</dbReference>
<gene>
    <name evidence="8" type="ORF">SAMN04488558_101322</name>
</gene>
<dbReference type="InterPro" id="IPR050547">
    <property type="entry name" value="DEAD_box_RNA_helicases"/>
</dbReference>
<dbReference type="OrthoDB" id="9805696at2"/>
<dbReference type="GO" id="GO:0005829">
    <property type="term" value="C:cytosol"/>
    <property type="evidence" value="ECO:0007669"/>
    <property type="project" value="TreeGrafter"/>
</dbReference>
<dbReference type="InterPro" id="IPR014001">
    <property type="entry name" value="Helicase_ATP-bd"/>
</dbReference>
<evidence type="ECO:0000256" key="4">
    <source>
        <dbReference type="ARBA" id="ARBA00022840"/>
    </source>
</evidence>
<evidence type="ECO:0000259" key="7">
    <source>
        <dbReference type="PROSITE" id="PS51194"/>
    </source>
</evidence>
<dbReference type="InterPro" id="IPR044742">
    <property type="entry name" value="DEAD/DEAH_RhlB"/>
</dbReference>
<dbReference type="Pfam" id="PF00270">
    <property type="entry name" value="DEAD"/>
    <property type="match status" value="1"/>
</dbReference>
<feature type="domain" description="Helicase ATP-binding" evidence="6">
    <location>
        <begin position="32"/>
        <end position="206"/>
    </location>
</feature>
<keyword evidence="2" id="KW-0378">Hydrolase</keyword>
<name>A0A1H8ZSQ0_9LACT</name>
<proteinExistence type="predicted"/>
<dbReference type="InterPro" id="IPR027417">
    <property type="entry name" value="P-loop_NTPase"/>
</dbReference>
<dbReference type="PROSITE" id="PS51194">
    <property type="entry name" value="HELICASE_CTER"/>
    <property type="match status" value="1"/>
</dbReference>
<evidence type="ECO:0000256" key="3">
    <source>
        <dbReference type="ARBA" id="ARBA00022806"/>
    </source>
</evidence>
<dbReference type="Gene3D" id="3.40.50.300">
    <property type="entry name" value="P-loop containing nucleotide triphosphate hydrolases"/>
    <property type="match status" value="2"/>
</dbReference>
<dbReference type="SMART" id="SM00487">
    <property type="entry name" value="DEXDc"/>
    <property type="match status" value="1"/>
</dbReference>
<evidence type="ECO:0000256" key="2">
    <source>
        <dbReference type="ARBA" id="ARBA00022801"/>
    </source>
</evidence>
<dbReference type="PANTHER" id="PTHR47963:SF1">
    <property type="entry name" value="DEAD-BOX ATP-DEPENDENT RNA HELICASE CSHB"/>
    <property type="match status" value="1"/>
</dbReference>
<evidence type="ECO:0000256" key="5">
    <source>
        <dbReference type="SAM" id="MobiDB-lite"/>
    </source>
</evidence>
<dbReference type="Proteomes" id="UP000198833">
    <property type="component" value="Unassembled WGS sequence"/>
</dbReference>
<organism evidence="8 9">
    <name type="scientific">Ignavigranum ruoffiae</name>
    <dbReference type="NCBI Taxonomy" id="89093"/>
    <lineage>
        <taxon>Bacteria</taxon>
        <taxon>Bacillati</taxon>
        <taxon>Bacillota</taxon>
        <taxon>Bacilli</taxon>
        <taxon>Lactobacillales</taxon>
        <taxon>Aerococcaceae</taxon>
        <taxon>Ignavigranum</taxon>
    </lineage>
</organism>
<dbReference type="CDD" id="cd18787">
    <property type="entry name" value="SF2_C_DEAD"/>
    <property type="match status" value="1"/>
</dbReference>
<keyword evidence="9" id="KW-1185">Reference proteome</keyword>
<sequence>MDIQDLNIQHYIKAALSSLNFQSLKPVQEQVIPLALKGESLIVESQTGSGKTHSFLIPLMDQLNSELAEVQAVVTAPSRELAEQIYQMATQINGFRPNPLRIENYVGGTDKKRQLDKLGSQNQPQLVIGTPGRIFDLMSEHALWVQTSRVMVVDEADMTLDMGFLNIVDEIASRMPEDLQMMVFSATVPQALEVFLNKYMDHPQRIKIENQDVISPTIRNYLLNTKQQDRKVLTYDLLTKGHPFLALVFTNTKEYADQLVDYLRHRGLKVAKIHGDVDSRERKRIMRQIRNLEFQYVVATDLAARGIDIPGISLVINTELPQDLEFFVHRVGRTGRNDLPGEAYTFYDPAEDQAIDQLEDKGIQFIPVRWKDGELVETHQRDRRQRRKVKAKEDLPEINRLVNRQKHKKVKPGYKRKLKQNIKKIRRAHTQSKFNKK</sequence>
<reference evidence="8 9" key="1">
    <citation type="submission" date="2016-10" db="EMBL/GenBank/DDBJ databases">
        <authorList>
            <person name="de Groot N.N."/>
        </authorList>
    </citation>
    <scope>NUCLEOTIDE SEQUENCE [LARGE SCALE GENOMIC DNA]</scope>
    <source>
        <strain evidence="8 9">DSM 15695</strain>
    </source>
</reference>
<dbReference type="SMART" id="SM00490">
    <property type="entry name" value="HELICc"/>
    <property type="match status" value="1"/>
</dbReference>
<dbReference type="CDD" id="cd00268">
    <property type="entry name" value="DEADc"/>
    <property type="match status" value="1"/>
</dbReference>
<dbReference type="STRING" id="89093.SAMN04488558_101322"/>
<dbReference type="GO" id="GO:0016787">
    <property type="term" value="F:hydrolase activity"/>
    <property type="evidence" value="ECO:0007669"/>
    <property type="project" value="UniProtKB-KW"/>
</dbReference>
<evidence type="ECO:0000313" key="9">
    <source>
        <dbReference type="Proteomes" id="UP000198833"/>
    </source>
</evidence>
<feature type="region of interest" description="Disordered" evidence="5">
    <location>
        <begin position="397"/>
        <end position="437"/>
    </location>
</feature>
<dbReference type="GO" id="GO:0009409">
    <property type="term" value="P:response to cold"/>
    <property type="evidence" value="ECO:0007669"/>
    <property type="project" value="TreeGrafter"/>
</dbReference>
<keyword evidence="1" id="KW-0547">Nucleotide-binding</keyword>
<dbReference type="InterPro" id="IPR011545">
    <property type="entry name" value="DEAD/DEAH_box_helicase_dom"/>
</dbReference>
<keyword evidence="4" id="KW-0067">ATP-binding</keyword>
<dbReference type="PANTHER" id="PTHR47963">
    <property type="entry name" value="DEAD-BOX ATP-DEPENDENT RNA HELICASE 47, MITOCHONDRIAL"/>
    <property type="match status" value="1"/>
</dbReference>
<dbReference type="GO" id="GO:0005524">
    <property type="term" value="F:ATP binding"/>
    <property type="evidence" value="ECO:0007669"/>
    <property type="project" value="UniProtKB-KW"/>
</dbReference>
<dbReference type="PROSITE" id="PS51192">
    <property type="entry name" value="HELICASE_ATP_BIND_1"/>
    <property type="match status" value="1"/>
</dbReference>
<dbReference type="RefSeq" id="WP_092570091.1">
    <property type="nucleotide sequence ID" value="NZ_CALUDV010000002.1"/>
</dbReference>
<dbReference type="EMBL" id="FOEN01000001">
    <property type="protein sequence ID" value="SEP67355.1"/>
    <property type="molecule type" value="Genomic_DNA"/>
</dbReference>
<evidence type="ECO:0000256" key="1">
    <source>
        <dbReference type="ARBA" id="ARBA00022741"/>
    </source>
</evidence>
<dbReference type="InterPro" id="IPR001650">
    <property type="entry name" value="Helicase_C-like"/>
</dbReference>
<keyword evidence="3 8" id="KW-0347">Helicase</keyword>
<accession>A0A1H8ZSQ0</accession>
<feature type="compositionally biased region" description="Basic residues" evidence="5">
    <location>
        <begin position="403"/>
        <end position="437"/>
    </location>
</feature>
<evidence type="ECO:0000259" key="6">
    <source>
        <dbReference type="PROSITE" id="PS51192"/>
    </source>
</evidence>
<evidence type="ECO:0000313" key="8">
    <source>
        <dbReference type="EMBL" id="SEP67355.1"/>
    </source>
</evidence>
<dbReference type="GO" id="GO:0005840">
    <property type="term" value="C:ribosome"/>
    <property type="evidence" value="ECO:0007669"/>
    <property type="project" value="TreeGrafter"/>
</dbReference>
<dbReference type="Pfam" id="PF00271">
    <property type="entry name" value="Helicase_C"/>
    <property type="match status" value="1"/>
</dbReference>
<dbReference type="SUPFAM" id="SSF52540">
    <property type="entry name" value="P-loop containing nucleoside triphosphate hydrolases"/>
    <property type="match status" value="1"/>
</dbReference>
<protein>
    <submittedName>
        <fullName evidence="8">ATP-dependent RNA helicase CshB</fullName>
    </submittedName>
</protein>